<dbReference type="EMBL" id="JAEACU010000001">
    <property type="protein sequence ID" value="KAH7546155.1"/>
    <property type="molecule type" value="Genomic_DNA"/>
</dbReference>
<name>A0A978W2H1_ZIZJJ</name>
<dbReference type="Pfam" id="PF00931">
    <property type="entry name" value="NB-ARC"/>
    <property type="match status" value="2"/>
</dbReference>
<evidence type="ECO:0000313" key="6">
    <source>
        <dbReference type="EMBL" id="KAH7546155.1"/>
    </source>
</evidence>
<feature type="domain" description="Disease resistance protein At4g27190-like leucine-rich repeats" evidence="5">
    <location>
        <begin position="749"/>
        <end position="874"/>
    </location>
</feature>
<comment type="caution">
    <text evidence="6">The sequence shown here is derived from an EMBL/GenBank/DDBJ whole genome shotgun (WGS) entry which is preliminary data.</text>
</comment>
<comment type="similarity">
    <text evidence="1">Belongs to the disease resistance NB-LRR family.</text>
</comment>
<feature type="domain" description="NB-ARC" evidence="4">
    <location>
        <begin position="376"/>
        <end position="465"/>
    </location>
</feature>
<dbReference type="InterPro" id="IPR002182">
    <property type="entry name" value="NB-ARC"/>
</dbReference>
<dbReference type="Pfam" id="PF23247">
    <property type="entry name" value="LRR_RPS2"/>
    <property type="match status" value="1"/>
</dbReference>
<dbReference type="SUPFAM" id="SSF52058">
    <property type="entry name" value="L domain-like"/>
    <property type="match status" value="1"/>
</dbReference>
<dbReference type="PANTHER" id="PTHR33463">
    <property type="entry name" value="NB-ARC DOMAIN-CONTAINING PROTEIN-RELATED"/>
    <property type="match status" value="1"/>
</dbReference>
<dbReference type="Gene3D" id="3.80.10.10">
    <property type="entry name" value="Ribonuclease Inhibitor"/>
    <property type="match status" value="2"/>
</dbReference>
<evidence type="ECO:0000256" key="1">
    <source>
        <dbReference type="ARBA" id="ARBA00008894"/>
    </source>
</evidence>
<dbReference type="Gene3D" id="3.40.50.300">
    <property type="entry name" value="P-loop containing nucleotide triphosphate hydrolases"/>
    <property type="match status" value="2"/>
</dbReference>
<organism evidence="6 7">
    <name type="scientific">Ziziphus jujuba var. spinosa</name>
    <dbReference type="NCBI Taxonomy" id="714518"/>
    <lineage>
        <taxon>Eukaryota</taxon>
        <taxon>Viridiplantae</taxon>
        <taxon>Streptophyta</taxon>
        <taxon>Embryophyta</taxon>
        <taxon>Tracheophyta</taxon>
        <taxon>Spermatophyta</taxon>
        <taxon>Magnoliopsida</taxon>
        <taxon>eudicotyledons</taxon>
        <taxon>Gunneridae</taxon>
        <taxon>Pentapetalae</taxon>
        <taxon>rosids</taxon>
        <taxon>fabids</taxon>
        <taxon>Rosales</taxon>
        <taxon>Rhamnaceae</taxon>
        <taxon>Paliureae</taxon>
        <taxon>Ziziphus</taxon>
    </lineage>
</organism>
<dbReference type="PANTHER" id="PTHR33463:SF209">
    <property type="entry name" value="DISEASE RESISTANCE PROTEIN RPS2-LIKE"/>
    <property type="match status" value="1"/>
</dbReference>
<feature type="coiled-coil region" evidence="3">
    <location>
        <begin position="26"/>
        <end position="60"/>
    </location>
</feature>
<dbReference type="Proteomes" id="UP000813462">
    <property type="component" value="Unassembled WGS sequence"/>
</dbReference>
<proteinExistence type="inferred from homology"/>
<reference evidence="6" key="1">
    <citation type="journal article" date="2021" name="Front. Plant Sci.">
        <title>Chromosome-Scale Genome Assembly for Chinese Sour Jujube and Insights Into Its Genome Evolution and Domestication Signature.</title>
        <authorList>
            <person name="Shen L.-Y."/>
            <person name="Luo H."/>
            <person name="Wang X.-L."/>
            <person name="Wang X.-M."/>
            <person name="Qiu X.-J."/>
            <person name="Liu H."/>
            <person name="Zhou S.-S."/>
            <person name="Jia K.-H."/>
            <person name="Nie S."/>
            <person name="Bao Y.-T."/>
            <person name="Zhang R.-G."/>
            <person name="Yun Q.-Z."/>
            <person name="Chai Y.-H."/>
            <person name="Lu J.-Y."/>
            <person name="Li Y."/>
            <person name="Zhao S.-W."/>
            <person name="Mao J.-F."/>
            <person name="Jia S.-G."/>
            <person name="Mao Y.-M."/>
        </authorList>
    </citation>
    <scope>NUCLEOTIDE SEQUENCE</scope>
    <source>
        <strain evidence="6">AT0</strain>
        <tissue evidence="6">Leaf</tissue>
    </source>
</reference>
<dbReference type="AlphaFoldDB" id="A0A978W2H1"/>
<dbReference type="GO" id="GO:0043531">
    <property type="term" value="F:ADP binding"/>
    <property type="evidence" value="ECO:0007669"/>
    <property type="project" value="InterPro"/>
</dbReference>
<evidence type="ECO:0008006" key="8">
    <source>
        <dbReference type="Google" id="ProtNLM"/>
    </source>
</evidence>
<evidence type="ECO:0000313" key="7">
    <source>
        <dbReference type="Proteomes" id="UP000813462"/>
    </source>
</evidence>
<dbReference type="InterPro" id="IPR027417">
    <property type="entry name" value="P-loop_NTPase"/>
</dbReference>
<feature type="domain" description="NB-ARC" evidence="4">
    <location>
        <begin position="215"/>
        <end position="345"/>
    </location>
</feature>
<accession>A0A978W2H1</accession>
<dbReference type="InterPro" id="IPR057135">
    <property type="entry name" value="At4g27190-like_LRR"/>
</dbReference>
<evidence type="ECO:0000259" key="5">
    <source>
        <dbReference type="Pfam" id="PF23247"/>
    </source>
</evidence>
<keyword evidence="3" id="KW-0175">Coiled coil</keyword>
<sequence>MDICGSVFAKTTVDTVKASCQQLNYVTRYKREVEHLTKQVERLRDKRDSVRRAAEAARRNLEPIAPEVERWLRDVDETIQETETCFGNERLAEANRCLRGWCPNLKSRYSLGKKAKKMTVNVDKLLEEGTFQKVSYPPRPPGVSPFSDRAAESEFLIEDVKSNPALHSNMIFHSTQAVSELEMGSTSSATCYPARPLVPMGLSEGFEYKLPFTKEVLEALEDERVKIIGISGLVGGEEAVTLKEFKRRVDHLFEDVATAVVSPNPNLECIQGEIANLLGLDMENKNLIERAKLLSDRMTKASKRFLIILVDIWQTFNLEAVGISHVGVGNGCKIILMSRNPNTFREIRKQRSFKLISVSTSNIGGPILDFESRNSIVRQVMDDLKDDRINPILICGLGGVGKTTMVTQIRDKAKEQGLFDEIVMVDVTRDANIKDIQSDMADYLGLDIYNLSSSTARAQKLYERLSVPKRRLKQEDWPESGLEYEYTSTVLMKGAQTELLLVSGTDFNTTELLGTMFDGMEGLKVLDLKMTHLGRSILSSLPQMKHLQTLCLEHCEISNISMIGQMQTLMILSLRGSTIYESQFSRELPSEIGNLSNLRSLNLTGCCLYKIGQGVLSRLVKLEELYMMGNFERILLYQKQRYADFEREVQEYLMCFSELVFLKNLTTLEAFFPPSLEILQYTIFFEKLDRFYFTQEASEEEYWSDGNYYSGNTLVLNGRNDVVAGNGVNVLLKKARIVYLEEVRFGDLNEIWFVNVKSLTLCHCYGLKYLSDVTLESAPTGAFPMLELLNIDGHDRLKAICHGELPSRSFEELRQLFLTNLPVLTHLWIAPRQSEFLRNLRRVIIKSCHSLESLFLFSTINNLGQLEELDIQDCPKIKEVVTFQGLDEACDIKFPFLIRLNLRRLRSLMGISNAVRRINFHVLITLKLEQLPELTSLFPKNMVLESSSNAAEQYLFDSKVHFLFTCL</sequence>
<keyword evidence="2" id="KW-0611">Plant defense</keyword>
<protein>
    <recommendedName>
        <fullName evidence="8">NB-ARC domain-containing protein</fullName>
    </recommendedName>
</protein>
<gene>
    <name evidence="6" type="ORF">FEM48_Zijuj01G0170500</name>
</gene>
<evidence type="ECO:0000259" key="4">
    <source>
        <dbReference type="Pfam" id="PF00931"/>
    </source>
</evidence>
<dbReference type="InterPro" id="IPR032675">
    <property type="entry name" value="LRR_dom_sf"/>
</dbReference>
<evidence type="ECO:0000256" key="2">
    <source>
        <dbReference type="ARBA" id="ARBA00022821"/>
    </source>
</evidence>
<evidence type="ECO:0000256" key="3">
    <source>
        <dbReference type="SAM" id="Coils"/>
    </source>
</evidence>
<dbReference type="SUPFAM" id="SSF52540">
    <property type="entry name" value="P-loop containing nucleoside triphosphate hydrolases"/>
    <property type="match status" value="2"/>
</dbReference>
<dbReference type="InterPro" id="IPR050905">
    <property type="entry name" value="Plant_NBS-LRR"/>
</dbReference>